<proteinExistence type="predicted"/>
<dbReference type="RefSeq" id="WP_044638001.1">
    <property type="nucleotide sequence ID" value="NZ_CP007202.1"/>
</dbReference>
<evidence type="ECO:0008006" key="4">
    <source>
        <dbReference type="Google" id="ProtNLM"/>
    </source>
</evidence>
<reference evidence="2 3" key="1">
    <citation type="submission" date="2014-02" db="EMBL/GenBank/DDBJ databases">
        <authorList>
            <person name="Young C.-C."/>
            <person name="Hameed A."/>
            <person name="Huang H.-C."/>
            <person name="Shahina M."/>
        </authorList>
    </citation>
    <scope>NUCLEOTIDE SEQUENCE [LARGE SCALE GENOMIC DNA]</scope>
    <source>
        <strain evidence="2 3">CC-SAMT-1</strain>
    </source>
</reference>
<feature type="signal peptide" evidence="1">
    <location>
        <begin position="1"/>
        <end position="20"/>
    </location>
</feature>
<evidence type="ECO:0000313" key="3">
    <source>
        <dbReference type="Proteomes" id="UP000032229"/>
    </source>
</evidence>
<accession>A0A0C5WAI3</accession>
<sequence>MKKILFAFLMLITFNSNLFAQVEYKIITSVESIIPSGLGRSRLISAEEERNYKDFTSEQTEEDHTRNKSDRGDIRVKDFEETKLLNFYNIAGIRFQNIAANDAVVSSKINTMVSEGWELAFVTSAVESDAGKDDNQGIFITRYIFKRNK</sequence>
<dbReference type="HOGENOM" id="CLU_121811_0_0_10"/>
<gene>
    <name evidence="2" type="ORF">AW14_06215</name>
</gene>
<evidence type="ECO:0000256" key="1">
    <source>
        <dbReference type="SAM" id="SignalP"/>
    </source>
</evidence>
<organism evidence="2 3">
    <name type="scientific">Siansivirga zeaxanthinifaciens CC-SAMT-1</name>
    <dbReference type="NCBI Taxonomy" id="1454006"/>
    <lineage>
        <taxon>Bacteria</taxon>
        <taxon>Pseudomonadati</taxon>
        <taxon>Bacteroidota</taxon>
        <taxon>Flavobacteriia</taxon>
        <taxon>Flavobacteriales</taxon>
        <taxon>Flavobacteriaceae</taxon>
        <taxon>Siansivirga</taxon>
    </lineage>
</organism>
<keyword evidence="1" id="KW-0732">Signal</keyword>
<dbReference type="KEGG" id="sze:AW14_06215"/>
<evidence type="ECO:0000313" key="2">
    <source>
        <dbReference type="EMBL" id="AJR03307.1"/>
    </source>
</evidence>
<name>A0A0C5WAI3_9FLAO</name>
<protein>
    <recommendedName>
        <fullName evidence="4">DUF4177 domain-containing protein</fullName>
    </recommendedName>
</protein>
<keyword evidence="3" id="KW-1185">Reference proteome</keyword>
<feature type="chain" id="PRO_5002191656" description="DUF4177 domain-containing protein" evidence="1">
    <location>
        <begin position="21"/>
        <end position="149"/>
    </location>
</feature>
<dbReference type="Proteomes" id="UP000032229">
    <property type="component" value="Chromosome"/>
</dbReference>
<dbReference type="PATRIC" id="fig|1454006.5.peg.1219"/>
<dbReference type="EMBL" id="CP007202">
    <property type="protein sequence ID" value="AJR03307.1"/>
    <property type="molecule type" value="Genomic_DNA"/>
</dbReference>
<dbReference type="STRING" id="1454006.AW14_06215"/>
<dbReference type="OrthoDB" id="680777at2"/>
<dbReference type="AlphaFoldDB" id="A0A0C5WAI3"/>